<protein>
    <recommendedName>
        <fullName evidence="10">Carboxylic ester hydrolase</fullName>
        <ecNumber evidence="10">3.1.1.-</ecNumber>
    </recommendedName>
</protein>
<keyword evidence="4" id="KW-0479">Metal-binding</keyword>
<keyword evidence="3" id="KW-0119">Carbohydrate metabolism</keyword>
<evidence type="ECO:0000256" key="7">
    <source>
        <dbReference type="ARBA" id="ARBA00022837"/>
    </source>
</evidence>
<comment type="similarity">
    <text evidence="1 10">Belongs to the tannase family.</text>
</comment>
<gene>
    <name evidence="11" type="ORF">MKZ38_006794</name>
</gene>
<dbReference type="GO" id="GO:0046872">
    <property type="term" value="F:metal ion binding"/>
    <property type="evidence" value="ECO:0007669"/>
    <property type="project" value="UniProtKB-KW"/>
</dbReference>
<dbReference type="Pfam" id="PF07519">
    <property type="entry name" value="Tannase"/>
    <property type="match status" value="1"/>
</dbReference>
<name>A0AAD5WW54_9PEZI</name>
<keyword evidence="5 10" id="KW-0732">Signal</keyword>
<dbReference type="SUPFAM" id="SSF53474">
    <property type="entry name" value="alpha/beta-Hydrolases"/>
    <property type="match status" value="1"/>
</dbReference>
<evidence type="ECO:0000256" key="1">
    <source>
        <dbReference type="ARBA" id="ARBA00006249"/>
    </source>
</evidence>
<keyword evidence="12" id="KW-1185">Reference proteome</keyword>
<keyword evidence="8" id="KW-1015">Disulfide bond</keyword>
<dbReference type="PANTHER" id="PTHR33938">
    <property type="entry name" value="FERULOYL ESTERASE B-RELATED"/>
    <property type="match status" value="1"/>
</dbReference>
<dbReference type="InterPro" id="IPR029058">
    <property type="entry name" value="AB_hydrolase_fold"/>
</dbReference>
<comment type="catalytic activity">
    <reaction evidence="9">
        <text>feruloyl-polysaccharide + H2O = ferulate + polysaccharide.</text>
        <dbReference type="EC" id="3.1.1.73"/>
    </reaction>
</comment>
<evidence type="ECO:0000256" key="9">
    <source>
        <dbReference type="ARBA" id="ARBA00034075"/>
    </source>
</evidence>
<evidence type="ECO:0000313" key="11">
    <source>
        <dbReference type="EMBL" id="KAJ2904929.1"/>
    </source>
</evidence>
<keyword evidence="7" id="KW-0106">Calcium</keyword>
<feature type="signal peptide" evidence="10">
    <location>
        <begin position="1"/>
        <end position="21"/>
    </location>
</feature>
<dbReference type="EC" id="3.1.1.-" evidence="10"/>
<dbReference type="AlphaFoldDB" id="A0AAD5WW54"/>
<proteinExistence type="inferred from homology"/>
<dbReference type="PANTHER" id="PTHR33938:SF15">
    <property type="entry name" value="FERULOYL ESTERASE B-RELATED"/>
    <property type="match status" value="1"/>
</dbReference>
<dbReference type="GO" id="GO:0045493">
    <property type="term" value="P:xylan catabolic process"/>
    <property type="evidence" value="ECO:0007669"/>
    <property type="project" value="UniProtKB-KW"/>
</dbReference>
<sequence length="574" mass="61713">MMSTLRTLALQILLLTEKILAASHTPPETCPARTPFDIEAMRLSLPFEAFGLATLATCYCQDQENQSVESQCSSLSSTLSLPNTATVWFTEYLPQGTNLTLPDNNVTCGRASQVIPVDLCRVALSVSTSTSSEISLEVWLPAPSLWTGRFLSTGNGGLSGCIQYEDIAYAASFGFASVGANNGHNGTSGEPFLDSPEVVADFAYRSVHTGAVVGKEVSRQFYGREHDKSYYIGCSTGGRQGFKSAQDFPGDFDGIVAGAPAIAFGNLSSWSGHFYPVTGADADGNEAWVPPELWAAVHQDVLAQCDGLDGAEDGILEDPELCGYTPENLVCASGAAGACLTGAQAETVAKVFEDLRGEDGSLVYPRMQPGSEILASYVYYSGMPFVYAADWYRYVVYNDPSWDPASLSVGDYTAASSLDPYGISTWKGDLSPFSSRGGKILHYHGLMDAIISSSNSPRYYNHVAGAMGLTSEELDEFYRFFRISGMGHCGGGDGAYAVGNTAAGYWTDDEDGNMLMAMVRWVEEGVAPEWVEGAKLGDDGSVEWRRRHCKYPKRNVFVGGEGGDSEDPDLWECV</sequence>
<dbReference type="Proteomes" id="UP001201980">
    <property type="component" value="Unassembled WGS sequence"/>
</dbReference>
<evidence type="ECO:0000256" key="4">
    <source>
        <dbReference type="ARBA" id="ARBA00022723"/>
    </source>
</evidence>
<evidence type="ECO:0000256" key="2">
    <source>
        <dbReference type="ARBA" id="ARBA00022487"/>
    </source>
</evidence>
<accession>A0AAD5WW54</accession>
<keyword evidence="6 10" id="KW-0378">Hydrolase</keyword>
<dbReference type="EMBL" id="JAKWBI020000041">
    <property type="protein sequence ID" value="KAJ2904929.1"/>
    <property type="molecule type" value="Genomic_DNA"/>
</dbReference>
<evidence type="ECO:0000256" key="8">
    <source>
        <dbReference type="ARBA" id="ARBA00023157"/>
    </source>
</evidence>
<evidence type="ECO:0000256" key="3">
    <source>
        <dbReference type="ARBA" id="ARBA00022651"/>
    </source>
</evidence>
<keyword evidence="2" id="KW-0719">Serine esterase</keyword>
<dbReference type="GO" id="GO:0030600">
    <property type="term" value="F:feruloyl esterase activity"/>
    <property type="evidence" value="ECO:0007669"/>
    <property type="project" value="UniProtKB-EC"/>
</dbReference>
<reference evidence="11" key="1">
    <citation type="submission" date="2022-07" db="EMBL/GenBank/DDBJ databases">
        <title>Draft genome sequence of Zalerion maritima ATCC 34329, a (micro)plastics degrading marine fungus.</title>
        <authorList>
            <person name="Paco A."/>
            <person name="Goncalves M.F.M."/>
            <person name="Rocha-Santos T.A.P."/>
            <person name="Alves A."/>
        </authorList>
    </citation>
    <scope>NUCLEOTIDE SEQUENCE</scope>
    <source>
        <strain evidence="11">ATCC 34329</strain>
    </source>
</reference>
<evidence type="ECO:0000256" key="6">
    <source>
        <dbReference type="ARBA" id="ARBA00022801"/>
    </source>
</evidence>
<keyword evidence="3" id="KW-0858">Xylan degradation</keyword>
<evidence type="ECO:0000256" key="10">
    <source>
        <dbReference type="RuleBase" id="RU361238"/>
    </source>
</evidence>
<feature type="chain" id="PRO_5041779384" description="Carboxylic ester hydrolase" evidence="10">
    <location>
        <begin position="22"/>
        <end position="574"/>
    </location>
</feature>
<organism evidence="11 12">
    <name type="scientific">Zalerion maritima</name>
    <dbReference type="NCBI Taxonomy" id="339359"/>
    <lineage>
        <taxon>Eukaryota</taxon>
        <taxon>Fungi</taxon>
        <taxon>Dikarya</taxon>
        <taxon>Ascomycota</taxon>
        <taxon>Pezizomycotina</taxon>
        <taxon>Sordariomycetes</taxon>
        <taxon>Lulworthiomycetidae</taxon>
        <taxon>Lulworthiales</taxon>
        <taxon>Lulworthiaceae</taxon>
        <taxon>Zalerion</taxon>
    </lineage>
</organism>
<evidence type="ECO:0000256" key="5">
    <source>
        <dbReference type="ARBA" id="ARBA00022729"/>
    </source>
</evidence>
<comment type="caution">
    <text evidence="11">The sequence shown here is derived from an EMBL/GenBank/DDBJ whole genome shotgun (WGS) entry which is preliminary data.</text>
</comment>
<evidence type="ECO:0000313" key="12">
    <source>
        <dbReference type="Proteomes" id="UP001201980"/>
    </source>
</evidence>
<dbReference type="InterPro" id="IPR011118">
    <property type="entry name" value="Tannase/feruloyl_esterase"/>
</dbReference>
<keyword evidence="3" id="KW-0624">Polysaccharide degradation</keyword>